<feature type="binding site" evidence="17">
    <location>
        <begin position="118"/>
        <end position="124"/>
    </location>
    <ligand>
        <name>ATP</name>
        <dbReference type="ChEBI" id="CHEBI:30616"/>
    </ligand>
</feature>
<evidence type="ECO:0000256" key="9">
    <source>
        <dbReference type="ARBA" id="ARBA00022741"/>
    </source>
</evidence>
<evidence type="ECO:0000256" key="13">
    <source>
        <dbReference type="ARBA" id="ARBA00023316"/>
    </source>
</evidence>
<evidence type="ECO:0000256" key="2">
    <source>
        <dbReference type="ARBA" id="ARBA00004496"/>
    </source>
</evidence>
<reference evidence="21 22" key="1">
    <citation type="submission" date="2016-10" db="EMBL/GenBank/DDBJ databases">
        <authorList>
            <person name="de Groot N.N."/>
        </authorList>
    </citation>
    <scope>NUCLEOTIDE SEQUENCE [LARGE SCALE GENOMIC DNA]</scope>
    <source>
        <strain evidence="21 22">CGMCC 1.10434</strain>
    </source>
</reference>
<evidence type="ECO:0000256" key="14">
    <source>
        <dbReference type="ARBA" id="ARBA00030398"/>
    </source>
</evidence>
<dbReference type="HAMAP" id="MF_00639">
    <property type="entry name" value="MurD"/>
    <property type="match status" value="1"/>
</dbReference>
<dbReference type="GO" id="GO:0008360">
    <property type="term" value="P:regulation of cell shape"/>
    <property type="evidence" value="ECO:0007669"/>
    <property type="project" value="UniProtKB-KW"/>
</dbReference>
<dbReference type="Proteomes" id="UP000199300">
    <property type="component" value="Unassembled WGS sequence"/>
</dbReference>
<dbReference type="GO" id="GO:0008764">
    <property type="term" value="F:UDP-N-acetylmuramoylalanine-D-glutamate ligase activity"/>
    <property type="evidence" value="ECO:0007669"/>
    <property type="project" value="UniProtKB-UniRule"/>
</dbReference>
<evidence type="ECO:0000256" key="16">
    <source>
        <dbReference type="ARBA" id="ARBA00047632"/>
    </source>
</evidence>
<dbReference type="InterPro" id="IPR036565">
    <property type="entry name" value="Mur-like_cat_sf"/>
</dbReference>
<dbReference type="EMBL" id="FODJ01000001">
    <property type="protein sequence ID" value="SEN63278.1"/>
    <property type="molecule type" value="Genomic_DNA"/>
</dbReference>
<gene>
    <name evidence="17" type="primary">murD</name>
    <name evidence="21" type="ORF">SAMN04488134_101519</name>
</gene>
<dbReference type="RefSeq" id="WP_091494492.1">
    <property type="nucleotide sequence ID" value="NZ_FODJ01000001.1"/>
</dbReference>
<dbReference type="NCBIfam" id="TIGR01087">
    <property type="entry name" value="murD"/>
    <property type="match status" value="1"/>
</dbReference>
<keyword evidence="17 18" id="KW-0131">Cell cycle</keyword>
<accession>A0A1H8I615</accession>
<evidence type="ECO:0000256" key="17">
    <source>
        <dbReference type="HAMAP-Rule" id="MF_00639"/>
    </source>
</evidence>
<evidence type="ECO:0000256" key="5">
    <source>
        <dbReference type="ARBA" id="ARBA00012212"/>
    </source>
</evidence>
<feature type="domain" description="Mur ligase C-terminal" evidence="19">
    <location>
        <begin position="312"/>
        <end position="425"/>
    </location>
</feature>
<evidence type="ECO:0000313" key="21">
    <source>
        <dbReference type="EMBL" id="SEN63278.1"/>
    </source>
</evidence>
<keyword evidence="9 17" id="KW-0547">Nucleotide-binding</keyword>
<dbReference type="GO" id="GO:0071555">
    <property type="term" value="P:cell wall organization"/>
    <property type="evidence" value="ECO:0007669"/>
    <property type="project" value="UniProtKB-KW"/>
</dbReference>
<evidence type="ECO:0000256" key="1">
    <source>
        <dbReference type="ARBA" id="ARBA00002734"/>
    </source>
</evidence>
<keyword evidence="22" id="KW-1185">Reference proteome</keyword>
<keyword evidence="7 17" id="KW-0963">Cytoplasm</keyword>
<dbReference type="InterPro" id="IPR004101">
    <property type="entry name" value="Mur_ligase_C"/>
</dbReference>
<dbReference type="Pfam" id="PF08245">
    <property type="entry name" value="Mur_ligase_M"/>
    <property type="match status" value="1"/>
</dbReference>
<evidence type="ECO:0000256" key="18">
    <source>
        <dbReference type="RuleBase" id="RU003664"/>
    </source>
</evidence>
<feature type="domain" description="Mur ligase central" evidence="20">
    <location>
        <begin position="116"/>
        <end position="289"/>
    </location>
</feature>
<keyword evidence="12 17" id="KW-0573">Peptidoglycan synthesis</keyword>
<comment type="function">
    <text evidence="1 17 18">Cell wall formation. Catalyzes the addition of glutamate to the nucleotide precursor UDP-N-acetylmuramoyl-L-alanine (UMA).</text>
</comment>
<proteinExistence type="inferred from homology"/>
<dbReference type="InterPro" id="IPR036615">
    <property type="entry name" value="Mur_ligase_C_dom_sf"/>
</dbReference>
<dbReference type="SUPFAM" id="SSF53623">
    <property type="entry name" value="MurD-like peptide ligases, catalytic domain"/>
    <property type="match status" value="1"/>
</dbReference>
<dbReference type="Pfam" id="PF02875">
    <property type="entry name" value="Mur_ligase_C"/>
    <property type="match status" value="1"/>
</dbReference>
<organism evidence="21 22">
    <name type="scientific">Amphibacillus marinus</name>
    <dbReference type="NCBI Taxonomy" id="872970"/>
    <lineage>
        <taxon>Bacteria</taxon>
        <taxon>Bacillati</taxon>
        <taxon>Bacillota</taxon>
        <taxon>Bacilli</taxon>
        <taxon>Bacillales</taxon>
        <taxon>Bacillaceae</taxon>
        <taxon>Amphibacillus</taxon>
    </lineage>
</organism>
<dbReference type="InterPro" id="IPR013221">
    <property type="entry name" value="Mur_ligase_cen"/>
</dbReference>
<dbReference type="GO" id="GO:0051301">
    <property type="term" value="P:cell division"/>
    <property type="evidence" value="ECO:0007669"/>
    <property type="project" value="UniProtKB-KW"/>
</dbReference>
<dbReference type="AlphaFoldDB" id="A0A1H8I615"/>
<keyword evidence="17 18" id="KW-0132">Cell division</keyword>
<keyword evidence="8 17" id="KW-0436">Ligase</keyword>
<dbReference type="GO" id="GO:0005524">
    <property type="term" value="F:ATP binding"/>
    <property type="evidence" value="ECO:0007669"/>
    <property type="project" value="UniProtKB-UniRule"/>
</dbReference>
<dbReference type="SUPFAM" id="SSF51984">
    <property type="entry name" value="MurCD N-terminal domain"/>
    <property type="match status" value="1"/>
</dbReference>
<keyword evidence="11 17" id="KW-0133">Cell shape</keyword>
<evidence type="ECO:0000256" key="11">
    <source>
        <dbReference type="ARBA" id="ARBA00022960"/>
    </source>
</evidence>
<evidence type="ECO:0000256" key="15">
    <source>
        <dbReference type="ARBA" id="ARBA00032324"/>
    </source>
</evidence>
<dbReference type="InterPro" id="IPR005762">
    <property type="entry name" value="MurD"/>
</dbReference>
<evidence type="ECO:0000256" key="8">
    <source>
        <dbReference type="ARBA" id="ARBA00022598"/>
    </source>
</evidence>
<dbReference type="Gene3D" id="3.40.50.720">
    <property type="entry name" value="NAD(P)-binding Rossmann-like Domain"/>
    <property type="match status" value="1"/>
</dbReference>
<evidence type="ECO:0000256" key="4">
    <source>
        <dbReference type="ARBA" id="ARBA00010416"/>
    </source>
</evidence>
<dbReference type="GO" id="GO:0005737">
    <property type="term" value="C:cytoplasm"/>
    <property type="evidence" value="ECO:0007669"/>
    <property type="project" value="UniProtKB-SubCell"/>
</dbReference>
<sequence>MNKLTNFPYQRVLVLGLAKSGTAAANVLQRNGVSVIVNDLKATSDQPDVQSLVAKGVRVVLGEHPLELLNEVELVIKNPGIPYSNMMINHAQQTGLPVWTEIECLTYLIKNPIIAITGSNGKTTTTTLTYNMLKESGKSTKVAGNIGSAAIEVAEKMAEEDHLVLELSSFQLMGTELFKPKIAVLLNLFEAHLDYHGGFEGYQQAKAQIFRQLTSDDFLVYNADDKRVSKLVEQSPAQLIPFSVSTSMQEGAWVDETTVYFKNERIISRSDIRLVGDHNLENILASIAATKLLNASNEGIKEVLTTFQGVRHRLQYVTEKQGRLFYNDSKATNILASSKAITAFNQPVILIAGGLDRGNSFDELIPFLTNVKGLFLYGETASKLAEVGEKASVPVINTGDQLDQMIKQAYQFSDEGDVILLSPACASWDQFSTFEDRGDMFIDVVHKL</sequence>
<protein>
    <recommendedName>
        <fullName evidence="6 17">UDP-N-acetylmuramoylalanine--D-glutamate ligase</fullName>
        <ecNumber evidence="5 17">6.3.2.9</ecNumber>
    </recommendedName>
    <alternativeName>
        <fullName evidence="15 17">D-glutamic acid-adding enzyme</fullName>
    </alternativeName>
    <alternativeName>
        <fullName evidence="14 17">UDP-N-acetylmuramoyl-L-alanyl-D-glutamate synthetase</fullName>
    </alternativeName>
</protein>
<comment type="subcellular location">
    <subcellularLocation>
        <location evidence="2 17 18">Cytoplasm</location>
    </subcellularLocation>
</comment>
<evidence type="ECO:0000256" key="10">
    <source>
        <dbReference type="ARBA" id="ARBA00022840"/>
    </source>
</evidence>
<dbReference type="Pfam" id="PF21799">
    <property type="entry name" value="MurD-like_N"/>
    <property type="match status" value="1"/>
</dbReference>
<dbReference type="STRING" id="872970.SAMN04488134_101519"/>
<comment type="pathway">
    <text evidence="3 17 18">Cell wall biogenesis; peptidoglycan biosynthesis.</text>
</comment>
<dbReference type="OrthoDB" id="9809796at2"/>
<dbReference type="GO" id="GO:0009252">
    <property type="term" value="P:peptidoglycan biosynthetic process"/>
    <property type="evidence" value="ECO:0007669"/>
    <property type="project" value="UniProtKB-UniRule"/>
</dbReference>
<name>A0A1H8I615_9BACI</name>
<dbReference type="SUPFAM" id="SSF53244">
    <property type="entry name" value="MurD-like peptide ligases, peptide-binding domain"/>
    <property type="match status" value="1"/>
</dbReference>
<evidence type="ECO:0000256" key="3">
    <source>
        <dbReference type="ARBA" id="ARBA00004752"/>
    </source>
</evidence>
<comment type="similarity">
    <text evidence="4 17">Belongs to the MurCDEF family.</text>
</comment>
<dbReference type="PANTHER" id="PTHR43692">
    <property type="entry name" value="UDP-N-ACETYLMURAMOYLALANINE--D-GLUTAMATE LIGASE"/>
    <property type="match status" value="1"/>
</dbReference>
<dbReference type="Gene3D" id="3.40.1190.10">
    <property type="entry name" value="Mur-like, catalytic domain"/>
    <property type="match status" value="1"/>
</dbReference>
<evidence type="ECO:0000256" key="6">
    <source>
        <dbReference type="ARBA" id="ARBA00015655"/>
    </source>
</evidence>
<dbReference type="UniPathway" id="UPA00219"/>
<evidence type="ECO:0000256" key="7">
    <source>
        <dbReference type="ARBA" id="ARBA00022490"/>
    </source>
</evidence>
<dbReference type="Gene3D" id="3.90.190.20">
    <property type="entry name" value="Mur ligase, C-terminal domain"/>
    <property type="match status" value="1"/>
</dbReference>
<comment type="catalytic activity">
    <reaction evidence="16 17 18">
        <text>UDP-N-acetyl-alpha-D-muramoyl-L-alanine + D-glutamate + ATP = UDP-N-acetyl-alpha-D-muramoyl-L-alanyl-D-glutamate + ADP + phosphate + H(+)</text>
        <dbReference type="Rhea" id="RHEA:16429"/>
        <dbReference type="ChEBI" id="CHEBI:15378"/>
        <dbReference type="ChEBI" id="CHEBI:29986"/>
        <dbReference type="ChEBI" id="CHEBI:30616"/>
        <dbReference type="ChEBI" id="CHEBI:43474"/>
        <dbReference type="ChEBI" id="CHEBI:83898"/>
        <dbReference type="ChEBI" id="CHEBI:83900"/>
        <dbReference type="ChEBI" id="CHEBI:456216"/>
        <dbReference type="EC" id="6.3.2.9"/>
    </reaction>
</comment>
<keyword evidence="10 17" id="KW-0067">ATP-binding</keyword>
<keyword evidence="13 17" id="KW-0961">Cell wall biogenesis/degradation</keyword>
<evidence type="ECO:0000256" key="12">
    <source>
        <dbReference type="ARBA" id="ARBA00022984"/>
    </source>
</evidence>
<dbReference type="EC" id="6.3.2.9" evidence="5 17"/>
<dbReference type="PANTHER" id="PTHR43692:SF1">
    <property type="entry name" value="UDP-N-ACETYLMURAMOYLALANINE--D-GLUTAMATE LIGASE"/>
    <property type="match status" value="1"/>
</dbReference>
<evidence type="ECO:0000259" key="19">
    <source>
        <dbReference type="Pfam" id="PF02875"/>
    </source>
</evidence>
<evidence type="ECO:0000313" key="22">
    <source>
        <dbReference type="Proteomes" id="UP000199300"/>
    </source>
</evidence>
<evidence type="ECO:0000259" key="20">
    <source>
        <dbReference type="Pfam" id="PF08245"/>
    </source>
</evidence>